<feature type="signal peptide" evidence="3">
    <location>
        <begin position="1"/>
        <end position="24"/>
    </location>
</feature>
<dbReference type="AlphaFoldDB" id="A0A8J2WLG6"/>
<keyword evidence="2" id="KW-0349">Heme</keyword>
<dbReference type="PRINTS" id="PR00457">
    <property type="entry name" value="ANPEROXIDASE"/>
</dbReference>
<dbReference type="Pfam" id="PF03098">
    <property type="entry name" value="An_peroxidase"/>
    <property type="match status" value="1"/>
</dbReference>
<dbReference type="OrthoDB" id="6505174at2759"/>
<keyword evidence="5" id="KW-1185">Reference proteome</keyword>
<evidence type="ECO:0000313" key="4">
    <source>
        <dbReference type="EMBL" id="CAH0110450.1"/>
    </source>
</evidence>
<dbReference type="SUPFAM" id="SSF48113">
    <property type="entry name" value="Heme-dependent peroxidases"/>
    <property type="match status" value="1"/>
</dbReference>
<feature type="chain" id="PRO_5035185455" description="Chorion peroxidase" evidence="3">
    <location>
        <begin position="25"/>
        <end position="766"/>
    </location>
</feature>
<evidence type="ECO:0000256" key="3">
    <source>
        <dbReference type="SAM" id="SignalP"/>
    </source>
</evidence>
<dbReference type="GO" id="GO:0046872">
    <property type="term" value="F:metal ion binding"/>
    <property type="evidence" value="ECO:0007669"/>
    <property type="project" value="UniProtKB-KW"/>
</dbReference>
<dbReference type="EMBL" id="CAKKLH010000303">
    <property type="protein sequence ID" value="CAH0110450.1"/>
    <property type="molecule type" value="Genomic_DNA"/>
</dbReference>
<evidence type="ECO:0000256" key="1">
    <source>
        <dbReference type="ARBA" id="ARBA00022559"/>
    </source>
</evidence>
<keyword evidence="1" id="KW-0575">Peroxidase</keyword>
<dbReference type="PANTHER" id="PTHR11475">
    <property type="entry name" value="OXIDASE/PEROXIDASE"/>
    <property type="match status" value="1"/>
</dbReference>
<keyword evidence="3" id="KW-0732">Signal</keyword>
<evidence type="ECO:0008006" key="6">
    <source>
        <dbReference type="Google" id="ProtNLM"/>
    </source>
</evidence>
<name>A0A8J2WLG6_9CRUS</name>
<dbReference type="PANTHER" id="PTHR11475:SF114">
    <property type="entry name" value="PEROXIDASE-LIKE PROTEIN"/>
    <property type="match status" value="1"/>
</dbReference>
<dbReference type="Gene3D" id="1.10.640.10">
    <property type="entry name" value="Haem peroxidase domain superfamily, animal type"/>
    <property type="match status" value="1"/>
</dbReference>
<comment type="caution">
    <text evidence="4">The sequence shown here is derived from an EMBL/GenBank/DDBJ whole genome shotgun (WGS) entry which is preliminary data.</text>
</comment>
<evidence type="ECO:0000313" key="5">
    <source>
        <dbReference type="Proteomes" id="UP000789390"/>
    </source>
</evidence>
<dbReference type="GO" id="GO:0006979">
    <property type="term" value="P:response to oxidative stress"/>
    <property type="evidence" value="ECO:0007669"/>
    <property type="project" value="InterPro"/>
</dbReference>
<keyword evidence="1" id="KW-0560">Oxidoreductase</keyword>
<reference evidence="4" key="1">
    <citation type="submission" date="2021-11" db="EMBL/GenBank/DDBJ databases">
        <authorList>
            <person name="Schell T."/>
        </authorList>
    </citation>
    <scope>NUCLEOTIDE SEQUENCE</scope>
    <source>
        <strain evidence="4">M5</strain>
    </source>
</reference>
<sequence>MDRKYLFLIYVAFFLHFLVDKAHSNHRINRQIEFESNVDEFIGRRTLFRPFSHAQGSFIASQTGFDIRFITNEQLDEESNQASNRITDIIRFEESLIENEIRIQPNTAAFSHLKIVQPSADAQQLAREALLVIETTRQLSRRFNLTPIETGLGLSIHSTRHTIQFPACRSKPPCMQHFGSGVKYRTIDGSCNNLEQTSWGMSRSTFQRILTPAYNDGVFAPRKAMDGTALPSARLISLAIVSHHDVPRFDLSLMGMVFGQFVDHDMTLSPTFVLTDSSGIECCSTDGGAMLPEASRHPQCLPIDIPADDPFYRNFNQRCMNFVRTTPGLRPDCNFGYAEQLNEVTHWLDGSQIYGSDAETLAKLRDFRQGRLRSARVNGREIVPLDPKSNVTRPEDCNSSSCYMAGDIRVTEQPQLTVMHTLWLREHNQIAAELSRLNPGWSDENIFQETRRIVIAEYQFIIYNEFLPIILGKRYMDMFNLSASQSSSSYYNGIGDYDATIDPSIQNEFATAAYRMGHSLIQGLVKLFSQNGQVNEERSFTLSNMLDAVSPIGKDSAWMDEALRGLLEQPMQNLDSSFTPEITNKLFRGGKSFGMDLVALNIQRGRDHGLPGYNSYREICGLKRADHFRGFSPQIPPEMITQLKHIYRSVDDVDLFVGGILETPLHDSLVGPTFLCIIGDQFVRLKKADRFFYDTGNQLHSFNQRQIDEIRKASLARIICDHSDGTIRVIQPLALRTAGETNSRKRCDGPSISRLNIALWAGEPIF</sequence>
<dbReference type="InterPro" id="IPR019791">
    <property type="entry name" value="Haem_peroxidase_animal"/>
</dbReference>
<protein>
    <recommendedName>
        <fullName evidence="6">Chorion peroxidase</fullName>
    </recommendedName>
</protein>
<proteinExistence type="predicted"/>
<dbReference type="FunFam" id="1.10.640.10:FF:000014">
    <property type="entry name" value="Uncharacterized protein"/>
    <property type="match status" value="1"/>
</dbReference>
<dbReference type="CDD" id="cd09823">
    <property type="entry name" value="peroxinectin_like"/>
    <property type="match status" value="1"/>
</dbReference>
<dbReference type="GO" id="GO:0004601">
    <property type="term" value="F:peroxidase activity"/>
    <property type="evidence" value="ECO:0007669"/>
    <property type="project" value="UniProtKB-KW"/>
</dbReference>
<dbReference type="GO" id="GO:0020037">
    <property type="term" value="F:heme binding"/>
    <property type="evidence" value="ECO:0007669"/>
    <property type="project" value="InterPro"/>
</dbReference>
<keyword evidence="2" id="KW-0479">Metal-binding</keyword>
<evidence type="ECO:0000256" key="2">
    <source>
        <dbReference type="PIRSR" id="PIRSR619791-2"/>
    </source>
</evidence>
<keyword evidence="2" id="KW-0408">Iron</keyword>
<dbReference type="Proteomes" id="UP000789390">
    <property type="component" value="Unassembled WGS sequence"/>
</dbReference>
<feature type="binding site" description="axial binding residue" evidence="2">
    <location>
        <position position="518"/>
    </location>
    <ligand>
        <name>heme b</name>
        <dbReference type="ChEBI" id="CHEBI:60344"/>
    </ligand>
    <ligandPart>
        <name>Fe</name>
        <dbReference type="ChEBI" id="CHEBI:18248"/>
    </ligandPart>
</feature>
<organism evidence="4 5">
    <name type="scientific">Daphnia galeata</name>
    <dbReference type="NCBI Taxonomy" id="27404"/>
    <lineage>
        <taxon>Eukaryota</taxon>
        <taxon>Metazoa</taxon>
        <taxon>Ecdysozoa</taxon>
        <taxon>Arthropoda</taxon>
        <taxon>Crustacea</taxon>
        <taxon>Branchiopoda</taxon>
        <taxon>Diplostraca</taxon>
        <taxon>Cladocera</taxon>
        <taxon>Anomopoda</taxon>
        <taxon>Daphniidae</taxon>
        <taxon>Daphnia</taxon>
    </lineage>
</organism>
<dbReference type="InterPro" id="IPR010255">
    <property type="entry name" value="Haem_peroxidase_sf"/>
</dbReference>
<accession>A0A8J2WLG6</accession>
<dbReference type="PROSITE" id="PS50292">
    <property type="entry name" value="PEROXIDASE_3"/>
    <property type="match status" value="1"/>
</dbReference>
<dbReference type="InterPro" id="IPR037120">
    <property type="entry name" value="Haem_peroxidase_sf_animal"/>
</dbReference>
<gene>
    <name evidence="4" type="ORF">DGAL_LOCUS14017</name>
</gene>